<evidence type="ECO:0000313" key="2">
    <source>
        <dbReference type="EMBL" id="MPM20845.1"/>
    </source>
</evidence>
<dbReference type="Gene3D" id="1.50.10.10">
    <property type="match status" value="1"/>
</dbReference>
<dbReference type="AlphaFoldDB" id="A0A644XXD4"/>
<accession>A0A644XXD4</accession>
<evidence type="ECO:0000256" key="1">
    <source>
        <dbReference type="ARBA" id="ARBA00022801"/>
    </source>
</evidence>
<comment type="caution">
    <text evidence="2">The sequence shown here is derived from an EMBL/GenBank/DDBJ whole genome shotgun (WGS) entry which is preliminary data.</text>
</comment>
<dbReference type="PANTHER" id="PTHR33886:SF8">
    <property type="entry name" value="UNSATURATED RHAMNOGALACTURONAN HYDROLASE (EUROFUNG)"/>
    <property type="match status" value="1"/>
</dbReference>
<dbReference type="EMBL" id="VSSQ01003469">
    <property type="protein sequence ID" value="MPM20845.1"/>
    <property type="molecule type" value="Genomic_DNA"/>
</dbReference>
<dbReference type="InterPro" id="IPR008928">
    <property type="entry name" value="6-hairpin_glycosidase_sf"/>
</dbReference>
<dbReference type="GO" id="GO:0102211">
    <property type="term" value="F:unsaturated rhamnogalacturonyl hydrolase activity"/>
    <property type="evidence" value="ECO:0007669"/>
    <property type="project" value="UniProtKB-EC"/>
</dbReference>
<dbReference type="EC" id="3.2.1.172" evidence="2"/>
<protein>
    <submittedName>
        <fullName evidence="2">Unsaturated rhamnogalacturonyl hydrolase YteR</fullName>
        <ecNumber evidence="2">3.2.1.172</ecNumber>
    </submittedName>
</protein>
<dbReference type="GO" id="GO:0005975">
    <property type="term" value="P:carbohydrate metabolic process"/>
    <property type="evidence" value="ECO:0007669"/>
    <property type="project" value="InterPro"/>
</dbReference>
<dbReference type="InterPro" id="IPR010905">
    <property type="entry name" value="Glyco_hydro_88"/>
</dbReference>
<organism evidence="2">
    <name type="scientific">bioreactor metagenome</name>
    <dbReference type="NCBI Taxonomy" id="1076179"/>
    <lineage>
        <taxon>unclassified sequences</taxon>
        <taxon>metagenomes</taxon>
        <taxon>ecological metagenomes</taxon>
    </lineage>
</organism>
<name>A0A644XXD4_9ZZZZ</name>
<reference evidence="2" key="1">
    <citation type="submission" date="2019-08" db="EMBL/GenBank/DDBJ databases">
        <authorList>
            <person name="Kucharzyk K."/>
            <person name="Murdoch R.W."/>
            <person name="Higgins S."/>
            <person name="Loffler F."/>
        </authorList>
    </citation>
    <scope>NUCLEOTIDE SEQUENCE</scope>
</reference>
<dbReference type="PANTHER" id="PTHR33886">
    <property type="entry name" value="UNSATURATED RHAMNOGALACTURONAN HYDROLASE (EUROFUNG)"/>
    <property type="match status" value="1"/>
</dbReference>
<keyword evidence="2" id="KW-0326">Glycosidase</keyword>
<dbReference type="InterPro" id="IPR052043">
    <property type="entry name" value="PolySaccharide_Degr_Enz"/>
</dbReference>
<keyword evidence="1 2" id="KW-0378">Hydrolase</keyword>
<dbReference type="Pfam" id="PF07470">
    <property type="entry name" value="Glyco_hydro_88"/>
    <property type="match status" value="1"/>
</dbReference>
<dbReference type="InterPro" id="IPR012341">
    <property type="entry name" value="6hp_glycosidase-like_sf"/>
</dbReference>
<dbReference type="SUPFAM" id="SSF48208">
    <property type="entry name" value="Six-hairpin glycosidases"/>
    <property type="match status" value="1"/>
</dbReference>
<sequence length="366" mass="41702">MMDWGEHLSLAMAESVIARYKPSQMRWHYEHGLVIHSCLLVGKAYGRNDFFDWAYSMYDPMIAGDGRIATYRLGEYNLDQINAGRNLFALYEQTKENRFLLAAKLLKQQLTTQPRTLGGVFWHKEIYPWQIWLDGVYMQGPFNAQFCKVSGDTAGFDDIVDQIIKVYQTLRDEKTGLLYHAFDESRGQRWSDIETGLSPHFWGRAIGWYCMAILDVLDFLPSMHPKRGELAKILVSVLDALLAYQDESGMWYQVVDKAGQDGNYLETSCTGMFAYSLLKALRTGLISKEHYRKQALKALEGIKATYLRKDDKGQLHLGGICSVAGLGGNPYRDGTFHYYICEPVVEDDFKGVGPFILACLEAEQSR</sequence>
<gene>
    <name evidence="2" type="primary">yteR_3</name>
    <name evidence="2" type="ORF">SDC9_67283</name>
</gene>
<proteinExistence type="predicted"/>